<evidence type="ECO:0000256" key="4">
    <source>
        <dbReference type="SAM" id="MobiDB-lite"/>
    </source>
</evidence>
<feature type="compositionally biased region" description="Basic and acidic residues" evidence="4">
    <location>
        <begin position="244"/>
        <end position="256"/>
    </location>
</feature>
<evidence type="ECO:0000256" key="1">
    <source>
        <dbReference type="ARBA" id="ARBA00004123"/>
    </source>
</evidence>
<organism evidence="5 6">
    <name type="scientific">Cadophora malorum</name>
    <dbReference type="NCBI Taxonomy" id="108018"/>
    <lineage>
        <taxon>Eukaryota</taxon>
        <taxon>Fungi</taxon>
        <taxon>Dikarya</taxon>
        <taxon>Ascomycota</taxon>
        <taxon>Pezizomycotina</taxon>
        <taxon>Leotiomycetes</taxon>
        <taxon>Helotiales</taxon>
        <taxon>Ploettnerulaceae</taxon>
        <taxon>Cadophora</taxon>
    </lineage>
</organism>
<dbReference type="Proteomes" id="UP000664132">
    <property type="component" value="Unassembled WGS sequence"/>
</dbReference>
<name>A0A8H7W1E6_9HELO</name>
<keyword evidence="3" id="KW-0819">tRNA processing</keyword>
<dbReference type="GO" id="GO:0008033">
    <property type="term" value="P:tRNA processing"/>
    <property type="evidence" value="ECO:0007669"/>
    <property type="project" value="UniProtKB-KW"/>
</dbReference>
<reference evidence="5" key="1">
    <citation type="submission" date="2021-02" db="EMBL/GenBank/DDBJ databases">
        <title>Genome sequence Cadophora malorum strain M34.</title>
        <authorList>
            <person name="Stefanovic E."/>
            <person name="Vu D."/>
            <person name="Scully C."/>
            <person name="Dijksterhuis J."/>
            <person name="Roader J."/>
            <person name="Houbraken J."/>
        </authorList>
    </citation>
    <scope>NUCLEOTIDE SEQUENCE</scope>
    <source>
        <strain evidence="5">M34</strain>
    </source>
</reference>
<feature type="region of interest" description="Disordered" evidence="4">
    <location>
        <begin position="244"/>
        <end position="327"/>
    </location>
</feature>
<evidence type="ECO:0000313" key="6">
    <source>
        <dbReference type="Proteomes" id="UP000664132"/>
    </source>
</evidence>
<proteinExistence type="inferred from homology"/>
<comment type="caution">
    <text evidence="5">The sequence shown here is derived from an EMBL/GenBank/DDBJ whole genome shotgun (WGS) entry which is preliminary data.</text>
</comment>
<gene>
    <name evidence="5" type="ORF">IFR04_012557</name>
</gene>
<dbReference type="EMBL" id="JAFJYH010000271">
    <property type="protein sequence ID" value="KAG4414311.1"/>
    <property type="molecule type" value="Genomic_DNA"/>
</dbReference>
<dbReference type="InterPro" id="IPR016195">
    <property type="entry name" value="Pol/histidinol_Pase-like"/>
</dbReference>
<dbReference type="PANTHER" id="PTHR13031:SF0">
    <property type="entry name" value="RIBONUCLEASE P PROTEIN SUBUNIT P30"/>
    <property type="match status" value="1"/>
</dbReference>
<evidence type="ECO:0000313" key="5">
    <source>
        <dbReference type="EMBL" id="KAG4414311.1"/>
    </source>
</evidence>
<dbReference type="Gene3D" id="3.20.20.140">
    <property type="entry name" value="Metal-dependent hydrolases"/>
    <property type="match status" value="1"/>
</dbReference>
<protein>
    <submittedName>
        <fullName evidence="5">Uncharacterized protein</fullName>
    </submittedName>
</protein>
<dbReference type="GO" id="GO:0005655">
    <property type="term" value="C:nucleolar ribonuclease P complex"/>
    <property type="evidence" value="ECO:0007669"/>
    <property type="project" value="TreeGrafter"/>
</dbReference>
<feature type="compositionally biased region" description="Polar residues" evidence="4">
    <location>
        <begin position="286"/>
        <end position="318"/>
    </location>
</feature>
<comment type="similarity">
    <text evidence="2">Belongs to the eukaryotic/archaeal RNase P protein component 3 family.</text>
</comment>
<sequence>MLYDLNVPWSPAQNPQELQRTISFLSELGYNILALNHIHSGPLPSQITNQIPSPQPFNLPPKTTLLRRCTLTLIDPAQNYRLSVLASTYDILALRPTNEKAYLAACISLSEHSLISLDLTQRFPFHWKPKPLMTAINRGIRVEICYGQATGEESNARRNFISNTLAIVRATKGRGLVISSEAKSVLGVRAPADVLNLLGVWGLARERGLESMGVNPRGVVINEGLKRSSWRGVIDVIDGGESEVVKPKSKEKEVGSGKKGKRKQEEPNGGTPTISKRAAKRAKLLMQSTQSTEVSSGSEAQIGLSSQARPSDPVSKTPSKVPIQAKS</sequence>
<dbReference type="GO" id="GO:0003723">
    <property type="term" value="F:RNA binding"/>
    <property type="evidence" value="ECO:0007669"/>
    <property type="project" value="TreeGrafter"/>
</dbReference>
<dbReference type="Pfam" id="PF01876">
    <property type="entry name" value="RNase_P_p30"/>
    <property type="match status" value="1"/>
</dbReference>
<dbReference type="OrthoDB" id="17948at2759"/>
<keyword evidence="6" id="KW-1185">Reference proteome</keyword>
<accession>A0A8H7W1E6</accession>
<evidence type="ECO:0000256" key="3">
    <source>
        <dbReference type="ARBA" id="ARBA00022694"/>
    </source>
</evidence>
<dbReference type="PANTHER" id="PTHR13031">
    <property type="entry name" value="RIBONUCLEASE P SUBUNIT P30"/>
    <property type="match status" value="1"/>
</dbReference>
<dbReference type="SUPFAM" id="SSF89550">
    <property type="entry name" value="PHP domain-like"/>
    <property type="match status" value="1"/>
</dbReference>
<comment type="subcellular location">
    <subcellularLocation>
        <location evidence="1">Nucleus</location>
    </subcellularLocation>
</comment>
<dbReference type="AlphaFoldDB" id="A0A8H7W1E6"/>
<evidence type="ECO:0000256" key="2">
    <source>
        <dbReference type="ARBA" id="ARBA00007331"/>
    </source>
</evidence>
<dbReference type="InterPro" id="IPR002738">
    <property type="entry name" value="RNase_P_p30"/>
</dbReference>